<sequence length="144" mass="15727">MVELLPPPAAEERCGAYVLTVRIAGETVDAVEILATCRDCGLVRAAGWGKLWDDEAKDLHQLEVRMTAKVLSVWMRDHAVAGGAQPSDAEQAYKVDSERVATWAANCVHRGQGMDWIASGETIMAWKGFPCVELMDAPERDSTP</sequence>
<proteinExistence type="predicted"/>
<accession>A0A0F9NL78</accession>
<name>A0A0F9NL78_9ZZZZ</name>
<protein>
    <submittedName>
        <fullName evidence="1">Uncharacterized protein</fullName>
    </submittedName>
</protein>
<organism evidence="1">
    <name type="scientific">marine sediment metagenome</name>
    <dbReference type="NCBI Taxonomy" id="412755"/>
    <lineage>
        <taxon>unclassified sequences</taxon>
        <taxon>metagenomes</taxon>
        <taxon>ecological metagenomes</taxon>
    </lineage>
</organism>
<gene>
    <name evidence="1" type="ORF">LCGC14_0953200</name>
</gene>
<evidence type="ECO:0000313" key="1">
    <source>
        <dbReference type="EMBL" id="KKN18704.1"/>
    </source>
</evidence>
<comment type="caution">
    <text evidence="1">The sequence shown here is derived from an EMBL/GenBank/DDBJ whole genome shotgun (WGS) entry which is preliminary data.</text>
</comment>
<dbReference type="EMBL" id="LAZR01003403">
    <property type="protein sequence ID" value="KKN18704.1"/>
    <property type="molecule type" value="Genomic_DNA"/>
</dbReference>
<reference evidence="1" key="1">
    <citation type="journal article" date="2015" name="Nature">
        <title>Complex archaea that bridge the gap between prokaryotes and eukaryotes.</title>
        <authorList>
            <person name="Spang A."/>
            <person name="Saw J.H."/>
            <person name="Jorgensen S.L."/>
            <person name="Zaremba-Niedzwiedzka K."/>
            <person name="Martijn J."/>
            <person name="Lind A.E."/>
            <person name="van Eijk R."/>
            <person name="Schleper C."/>
            <person name="Guy L."/>
            <person name="Ettema T.J."/>
        </authorList>
    </citation>
    <scope>NUCLEOTIDE SEQUENCE</scope>
</reference>
<dbReference type="AlphaFoldDB" id="A0A0F9NL78"/>